<dbReference type="GeneID" id="15613740"/>
<dbReference type="EMBL" id="HF679134">
    <property type="protein sequence ID" value="CCU56316.1"/>
    <property type="molecule type" value="Genomic_DNA"/>
</dbReference>
<accession>A0A916KQG8</accession>
<feature type="compositionally biased region" description="Polar residues" evidence="1">
    <location>
        <begin position="96"/>
        <end position="115"/>
    </location>
</feature>
<protein>
    <submittedName>
        <fullName evidence="2">Uncharacterized protein</fullName>
    </submittedName>
</protein>
<dbReference type="Proteomes" id="UP000792671">
    <property type="component" value="Genome"/>
</dbReference>
<reference evidence="2 3" key="1">
    <citation type="journal article" date="2013" name="J. Virol.">
        <title>New Insights into the Evolution of Entomopoxvirinae from the Complete Genome Sequences of Four Entomopoxviruses Infecting Adoxophyes honmai, Choristoneura biennis, Choristoneura rosaceana, and Mythimna separata.</title>
        <authorList>
            <person name="Theze J."/>
            <person name="Takatsuka J."/>
            <person name="Li Z."/>
            <person name="Gallais J."/>
            <person name="Doucet D."/>
            <person name="Arif B."/>
            <person name="Nakai M."/>
            <person name="Herniou E.A."/>
        </authorList>
    </citation>
    <scope>NUCLEOTIDE SEQUENCE [LARGE SCALE GENOMIC DNA]</scope>
</reference>
<evidence type="ECO:0000256" key="1">
    <source>
        <dbReference type="SAM" id="MobiDB-lite"/>
    </source>
</evidence>
<dbReference type="RefSeq" id="YP_008003635.1">
    <property type="nucleotide sequence ID" value="NC_021246.1"/>
</dbReference>
<dbReference type="KEGG" id="vg:15613740"/>
<gene>
    <name evidence="2" type="ORF">MYSEV_118</name>
</gene>
<organism evidence="2 3">
    <name type="scientific">Mythimna separata entomopoxvirus 'L'</name>
    <dbReference type="NCBI Taxonomy" id="1293572"/>
    <lineage>
        <taxon>Viruses</taxon>
        <taxon>Varidnaviria</taxon>
        <taxon>Bamfordvirae</taxon>
        <taxon>Nucleocytoviricota</taxon>
        <taxon>Pokkesviricetes</taxon>
        <taxon>Chitovirales</taxon>
        <taxon>Poxviridae</taxon>
        <taxon>Entomopoxvirinae</taxon>
        <taxon>Betaentomopoxvirus</taxon>
        <taxon>Betaentomopoxvirus mseparata</taxon>
        <taxon>Mythimna separata entomopoxvirus</taxon>
    </lineage>
</organism>
<keyword evidence="3" id="KW-1185">Reference proteome</keyword>
<feature type="compositionally biased region" description="Polar residues" evidence="1">
    <location>
        <begin position="123"/>
        <end position="141"/>
    </location>
</feature>
<evidence type="ECO:0000313" key="2">
    <source>
        <dbReference type="EMBL" id="CCU56316.1"/>
    </source>
</evidence>
<feature type="region of interest" description="Disordered" evidence="1">
    <location>
        <begin position="83"/>
        <end position="141"/>
    </location>
</feature>
<sequence length="141" mass="15893">MNEDTINKHFSVMGFIDSAKLNMLLSTKSAGIQHDFLKEHIWYKINDTNWSALVYEDNGKKYAAKIYIHNDIDDVMGINDVDAYGGDSKKKVNPKNIKNSNKPTTIKQGNANPSGNGRRKKQNNTAKSNNDHSTNLMGEYK</sequence>
<evidence type="ECO:0000313" key="3">
    <source>
        <dbReference type="Proteomes" id="UP000792671"/>
    </source>
</evidence>
<proteinExistence type="predicted"/>
<dbReference type="OrthoDB" id="22768at10239"/>
<name>A0A916KQG8_9POXV</name>